<accession>A0A318NDE3</accession>
<evidence type="ECO:0000313" key="1">
    <source>
        <dbReference type="EMBL" id="PXZ01568.1"/>
    </source>
</evidence>
<protein>
    <submittedName>
        <fullName evidence="1">Uncharacterized protein</fullName>
    </submittedName>
</protein>
<comment type="caution">
    <text evidence="1">The sequence shown here is derived from an EMBL/GenBank/DDBJ whole genome shotgun (WGS) entry which is preliminary data.</text>
</comment>
<name>A0A318NDE3_9PROT</name>
<dbReference type="AlphaFoldDB" id="A0A318NDE3"/>
<dbReference type="Proteomes" id="UP000247565">
    <property type="component" value="Unassembled WGS sequence"/>
</dbReference>
<proteinExistence type="predicted"/>
<dbReference type="EMBL" id="QGLT01000001">
    <property type="protein sequence ID" value="PXZ01568.1"/>
    <property type="molecule type" value="Genomic_DNA"/>
</dbReference>
<reference evidence="1 2" key="1">
    <citation type="submission" date="2018-05" db="EMBL/GenBank/DDBJ databases">
        <title>Reference genomes for bee gut microbiota database.</title>
        <authorList>
            <person name="Ellegaard K.M."/>
        </authorList>
    </citation>
    <scope>NUCLEOTIDE SEQUENCE [LARGE SCALE GENOMIC DNA]</scope>
    <source>
        <strain evidence="1 2">ESL0284</strain>
    </source>
</reference>
<organism evidence="1 2">
    <name type="scientific">Commensalibacter melissae</name>
    <dbReference type="NCBI Taxonomy" id="2070537"/>
    <lineage>
        <taxon>Bacteria</taxon>
        <taxon>Pseudomonadati</taxon>
        <taxon>Pseudomonadota</taxon>
        <taxon>Alphaproteobacteria</taxon>
        <taxon>Acetobacterales</taxon>
        <taxon>Acetobacteraceae</taxon>
    </lineage>
</organism>
<evidence type="ECO:0000313" key="2">
    <source>
        <dbReference type="Proteomes" id="UP000247565"/>
    </source>
</evidence>
<gene>
    <name evidence="1" type="ORF">DK869_00715</name>
</gene>
<keyword evidence="2" id="KW-1185">Reference proteome</keyword>
<sequence length="117" mass="13397">MLPATQKRVNETRTFEAPNQDILLKTIITTLQDQGFNIVKVNLDSSEVTAQQNSNIILSVMTYPIDRNKFAVRVNGQIYNNFSASSTGYENIVDPVFYQKNFFEPLSRSLFLQNQPF</sequence>